<evidence type="ECO:0000313" key="3">
    <source>
        <dbReference type="EMBL" id="MFD1722576.1"/>
    </source>
</evidence>
<keyword evidence="2" id="KW-0732">Signal</keyword>
<proteinExistence type="predicted"/>
<dbReference type="Proteomes" id="UP001597347">
    <property type="component" value="Unassembled WGS sequence"/>
</dbReference>
<dbReference type="SUPFAM" id="SSF51445">
    <property type="entry name" value="(Trans)glycosidases"/>
    <property type="match status" value="1"/>
</dbReference>
<feature type="compositionally biased region" description="Low complexity" evidence="1">
    <location>
        <begin position="378"/>
        <end position="388"/>
    </location>
</feature>
<feature type="chain" id="PRO_5046165469" evidence="2">
    <location>
        <begin position="26"/>
        <end position="416"/>
    </location>
</feature>
<accession>A0ABW4LK55</accession>
<gene>
    <name evidence="3" type="ORF">ACFSBI_13555</name>
</gene>
<dbReference type="RefSeq" id="WP_377935797.1">
    <property type="nucleotide sequence ID" value="NZ_JBHUEA010000023.1"/>
</dbReference>
<keyword evidence="4" id="KW-1185">Reference proteome</keyword>
<protein>
    <submittedName>
        <fullName evidence="3">Uncharacterized protein</fullName>
    </submittedName>
</protein>
<feature type="region of interest" description="Disordered" evidence="1">
    <location>
        <begin position="363"/>
        <end position="416"/>
    </location>
</feature>
<feature type="signal peptide" evidence="2">
    <location>
        <begin position="1"/>
        <end position="25"/>
    </location>
</feature>
<reference evidence="4" key="1">
    <citation type="journal article" date="2019" name="Int. J. Syst. Evol. Microbiol.">
        <title>The Global Catalogue of Microorganisms (GCM) 10K type strain sequencing project: providing services to taxonomists for standard genome sequencing and annotation.</title>
        <authorList>
            <consortium name="The Broad Institute Genomics Platform"/>
            <consortium name="The Broad Institute Genome Sequencing Center for Infectious Disease"/>
            <person name="Wu L."/>
            <person name="Ma J."/>
        </authorList>
    </citation>
    <scope>NUCLEOTIDE SEQUENCE [LARGE SCALE GENOMIC DNA]</scope>
    <source>
        <strain evidence="4">CGMCC 1.12471</strain>
    </source>
</reference>
<dbReference type="InterPro" id="IPR017853">
    <property type="entry name" value="GH"/>
</dbReference>
<dbReference type="EMBL" id="JBHUEA010000023">
    <property type="protein sequence ID" value="MFD1722576.1"/>
    <property type="molecule type" value="Genomic_DNA"/>
</dbReference>
<evidence type="ECO:0000313" key="4">
    <source>
        <dbReference type="Proteomes" id="UP001597347"/>
    </source>
</evidence>
<evidence type="ECO:0000256" key="1">
    <source>
        <dbReference type="SAM" id="MobiDB-lite"/>
    </source>
</evidence>
<comment type="caution">
    <text evidence="3">The sequence shown here is derived from an EMBL/GenBank/DDBJ whole genome shotgun (WGS) entry which is preliminary data.</text>
</comment>
<evidence type="ECO:0000256" key="2">
    <source>
        <dbReference type="SAM" id="SignalP"/>
    </source>
</evidence>
<dbReference type="Gene3D" id="2.60.40.2700">
    <property type="match status" value="1"/>
</dbReference>
<organism evidence="3 4">
    <name type="scientific">Amnibacterium endophyticum</name>
    <dbReference type="NCBI Taxonomy" id="2109337"/>
    <lineage>
        <taxon>Bacteria</taxon>
        <taxon>Bacillati</taxon>
        <taxon>Actinomycetota</taxon>
        <taxon>Actinomycetes</taxon>
        <taxon>Micrococcales</taxon>
        <taxon>Microbacteriaceae</taxon>
        <taxon>Amnibacterium</taxon>
    </lineage>
</organism>
<name>A0ABW4LK55_9MICO</name>
<sequence length="416" mass="41696">MLRLAAPLIALAIAVAAGAAAPADAAEAAPVLQRTSTATGHDVSYPQCGRVLPTRGDIAVVGVNAGTGVTTNPCLAEQLAWGDAPAADGTPRLADVYVNTANPGHLGGWWPYADLTRTGIPVTNPEGTCVGAEDAACAYVYGWSIGADDVLRRGVPRAGERTWWLDVETMNTWSWDREANLAVLEGMAAAIRAVGGDVGIYSTTRQWGLIVGDAAPSSALAGAPSWTAGAITRAGALENCREPAFTPGGRTVMSQWVQDGQDHDIACRPGVVGTVPSIDGDPVVGGRLTADPGAWGPAGVGIAYRWSRDGVPIAGATSPAYAPTAEDAGAALTLQVRGTRADAPALALTSAPVVVAPAPLPSPAATSTPPIPAPPATPTATPTDTAAPTTPPSDAPSTPATPAPPSSSPAAGSDEA</sequence>
<feature type="compositionally biased region" description="Pro residues" evidence="1">
    <location>
        <begin position="389"/>
        <end position="407"/>
    </location>
</feature>